<comment type="caution">
    <text evidence="2">The sequence shown here is derived from an EMBL/GenBank/DDBJ whole genome shotgun (WGS) entry which is preliminary data.</text>
</comment>
<evidence type="ECO:0000313" key="2">
    <source>
        <dbReference type="EMBL" id="MBL7626235.1"/>
    </source>
</evidence>
<evidence type="ECO:0000256" key="1">
    <source>
        <dbReference type="SAM" id="MobiDB-lite"/>
    </source>
</evidence>
<gene>
    <name evidence="2" type="ORF">I7412_03395</name>
</gene>
<feature type="region of interest" description="Disordered" evidence="1">
    <location>
        <begin position="1"/>
        <end position="34"/>
    </location>
</feature>
<accession>A0A937UNG8</accession>
<dbReference type="Proteomes" id="UP000604475">
    <property type="component" value="Unassembled WGS sequence"/>
</dbReference>
<dbReference type="AlphaFoldDB" id="A0A937UNG8"/>
<keyword evidence="3" id="KW-1185">Reference proteome</keyword>
<dbReference type="SUPFAM" id="SSF47413">
    <property type="entry name" value="lambda repressor-like DNA-binding domains"/>
    <property type="match status" value="1"/>
</dbReference>
<dbReference type="InterPro" id="IPR010982">
    <property type="entry name" value="Lambda_DNA-bd_dom_sf"/>
</dbReference>
<dbReference type="RefSeq" id="WP_202998752.1">
    <property type="nucleotide sequence ID" value="NZ_JADWYU010000142.1"/>
</dbReference>
<sequence length="228" mass="23881">MTPTTAASATRATAASPATEIHRAPTTEAAPSGGAAEDWAAVATALNTRLADCRFTQQRLADLSRVSVATIRVLQRGIGTRRVRDSTLAALSHALGWPEGHLLHVLLADSPDTPTGQTTCTPLAGLDARQHPHRPVDRPAPARPPAAPGDTPHPLAQITTELDAAGAVISDARAHLAHTDQLRPTERDLAAAWLETATARLEQTQTLLAQAATTTDAATTPTLTSRDH</sequence>
<dbReference type="Gene3D" id="1.10.260.40">
    <property type="entry name" value="lambda repressor-like DNA-binding domains"/>
    <property type="match status" value="1"/>
</dbReference>
<dbReference type="EMBL" id="JAEACQ010000123">
    <property type="protein sequence ID" value="MBL7626235.1"/>
    <property type="molecule type" value="Genomic_DNA"/>
</dbReference>
<evidence type="ECO:0000313" key="3">
    <source>
        <dbReference type="Proteomes" id="UP000604475"/>
    </source>
</evidence>
<feature type="compositionally biased region" description="Basic and acidic residues" evidence="1">
    <location>
        <begin position="128"/>
        <end position="137"/>
    </location>
</feature>
<reference evidence="2" key="1">
    <citation type="submission" date="2020-12" db="EMBL/GenBank/DDBJ databases">
        <title>Genomic characterization of non-nitrogen-fixing Frankia strains.</title>
        <authorList>
            <person name="Carlos-Shanley C."/>
            <person name="Guerra T."/>
            <person name="Hahn D."/>
        </authorList>
    </citation>
    <scope>NUCLEOTIDE SEQUENCE</scope>
    <source>
        <strain evidence="2">CN6</strain>
    </source>
</reference>
<dbReference type="GO" id="GO:0003677">
    <property type="term" value="F:DNA binding"/>
    <property type="evidence" value="ECO:0007669"/>
    <property type="project" value="InterPro"/>
</dbReference>
<feature type="compositionally biased region" description="Low complexity" evidence="1">
    <location>
        <begin position="1"/>
        <end position="19"/>
    </location>
</feature>
<organism evidence="2 3">
    <name type="scientific">Frankia nepalensis</name>
    <dbReference type="NCBI Taxonomy" id="1836974"/>
    <lineage>
        <taxon>Bacteria</taxon>
        <taxon>Bacillati</taxon>
        <taxon>Actinomycetota</taxon>
        <taxon>Actinomycetes</taxon>
        <taxon>Frankiales</taxon>
        <taxon>Frankiaceae</taxon>
        <taxon>Frankia</taxon>
    </lineage>
</organism>
<name>A0A937UNG8_9ACTN</name>
<proteinExistence type="predicted"/>
<feature type="region of interest" description="Disordered" evidence="1">
    <location>
        <begin position="114"/>
        <end position="155"/>
    </location>
</feature>
<protein>
    <submittedName>
        <fullName evidence="2">Uncharacterized protein</fullName>
    </submittedName>
</protein>